<dbReference type="GO" id="GO:0005840">
    <property type="term" value="C:ribosome"/>
    <property type="evidence" value="ECO:0007669"/>
    <property type="project" value="UniProtKB-KW"/>
</dbReference>
<dbReference type="PROSITE" id="PS51186">
    <property type="entry name" value="GNAT"/>
    <property type="match status" value="1"/>
</dbReference>
<evidence type="ECO:0000313" key="4">
    <source>
        <dbReference type="EMBL" id="MDP8084600.1"/>
    </source>
</evidence>
<dbReference type="Gene3D" id="3.40.630.30">
    <property type="match status" value="1"/>
</dbReference>
<evidence type="ECO:0000313" key="5">
    <source>
        <dbReference type="EMBL" id="MDP8172485.1"/>
    </source>
</evidence>
<dbReference type="EMBL" id="JASAVS010000002">
    <property type="protein sequence ID" value="MDP8084600.1"/>
    <property type="molecule type" value="Genomic_DNA"/>
</dbReference>
<dbReference type="EMBL" id="FOBN01000001">
    <property type="protein sequence ID" value="SEL88112.1"/>
    <property type="molecule type" value="Genomic_DNA"/>
</dbReference>
<keyword evidence="1" id="KW-0808">Transferase</keyword>
<keyword evidence="8" id="KW-1185">Reference proteome</keyword>
<evidence type="ECO:0000313" key="6">
    <source>
        <dbReference type="EMBL" id="SEL88112.1"/>
    </source>
</evidence>
<dbReference type="Proteomes" id="UP000198883">
    <property type="component" value="Unassembled WGS sequence"/>
</dbReference>
<name>A0A1H7TTB1_9PAST</name>
<accession>A0A1H7TTB1</accession>
<sequence length="147" mass="17677">MKIFIASEIDIDKISELFNLYRMFYEQPDDYQASKQFIVDNFKNKRSEIFILEDNGEFIAFVQLYTNYCPIALESYKSLSDLYVKPEYRRKGYAFTIMQHIIDYYKAKGFQRLTLETAIDNIAGQKLYEKLGYQREVDFFTYHKLLK</sequence>
<reference evidence="6" key="1">
    <citation type="submission" date="2016-10" db="EMBL/GenBank/DDBJ databases">
        <authorList>
            <person name="de Groot N.N."/>
        </authorList>
    </citation>
    <scope>NUCLEOTIDE SEQUENCE [LARGE SCALE GENOMIC DNA]</scope>
    <source>
        <strain evidence="6">DSM 24204</strain>
    </source>
</reference>
<keyword evidence="6" id="KW-0689">Ribosomal protein</keyword>
<evidence type="ECO:0000256" key="2">
    <source>
        <dbReference type="ARBA" id="ARBA00023315"/>
    </source>
</evidence>
<proteinExistence type="predicted"/>
<dbReference type="GeneID" id="83544840"/>
<dbReference type="EMBL" id="JASAYQ010000004">
    <property type="protein sequence ID" value="MDP8172485.1"/>
    <property type="molecule type" value="Genomic_DNA"/>
</dbReference>
<dbReference type="Proteomes" id="UP001224812">
    <property type="component" value="Unassembled WGS sequence"/>
</dbReference>
<dbReference type="InterPro" id="IPR000182">
    <property type="entry name" value="GNAT_dom"/>
</dbReference>
<evidence type="ECO:0000256" key="1">
    <source>
        <dbReference type="ARBA" id="ARBA00022679"/>
    </source>
</evidence>
<dbReference type="RefSeq" id="WP_176673489.1">
    <property type="nucleotide sequence ID" value="NZ_CP016180.1"/>
</dbReference>
<dbReference type="STRING" id="97481.SAMN05444853_10113"/>
<protein>
    <submittedName>
        <fullName evidence="4">GNAT family N-acetyltransferase</fullName>
    </submittedName>
    <submittedName>
        <fullName evidence="6">Ribosomal protein S18 acetylase RimI</fullName>
    </submittedName>
</protein>
<dbReference type="InterPro" id="IPR050832">
    <property type="entry name" value="Bact_Acetyltransf"/>
</dbReference>
<gene>
    <name evidence="4" type="ORF">QJT92_01455</name>
    <name evidence="5" type="ORF">QJU93_03825</name>
    <name evidence="6" type="ORF">SAMN05444853_10113</name>
</gene>
<evidence type="ECO:0000259" key="3">
    <source>
        <dbReference type="PROSITE" id="PS51186"/>
    </source>
</evidence>
<evidence type="ECO:0000313" key="7">
    <source>
        <dbReference type="Proteomes" id="UP000198883"/>
    </source>
</evidence>
<evidence type="ECO:0000313" key="8">
    <source>
        <dbReference type="Proteomes" id="UP001224812"/>
    </source>
</evidence>
<dbReference type="SUPFAM" id="SSF55729">
    <property type="entry name" value="Acyl-CoA N-acyltransferases (Nat)"/>
    <property type="match status" value="1"/>
</dbReference>
<dbReference type="GO" id="GO:0016747">
    <property type="term" value="F:acyltransferase activity, transferring groups other than amino-acyl groups"/>
    <property type="evidence" value="ECO:0007669"/>
    <property type="project" value="InterPro"/>
</dbReference>
<keyword evidence="2" id="KW-0012">Acyltransferase</keyword>
<dbReference type="AlphaFoldDB" id="A0A1H7TTB1"/>
<dbReference type="PANTHER" id="PTHR43877:SF2">
    <property type="entry name" value="AMINOALKYLPHOSPHONATE N-ACETYLTRANSFERASE-RELATED"/>
    <property type="match status" value="1"/>
</dbReference>
<dbReference type="InterPro" id="IPR016181">
    <property type="entry name" value="Acyl_CoA_acyltransferase"/>
</dbReference>
<dbReference type="Proteomes" id="UP001236239">
    <property type="component" value="Unassembled WGS sequence"/>
</dbReference>
<dbReference type="CDD" id="cd04301">
    <property type="entry name" value="NAT_SF"/>
    <property type="match status" value="1"/>
</dbReference>
<reference evidence="5" key="4">
    <citation type="journal article" date="2023" name="Front. Microbiol.">
        <title>Phylogeography and host specificity of Pasteurellaceae pathogenic to sea-farmed fish in the north-east Atlantic.</title>
        <authorList>
            <person name="Gulla S."/>
            <person name="Colquhoun D.J."/>
            <person name="Olsen A.B."/>
            <person name="Spilsberg B."/>
            <person name="Lagesen K."/>
            <person name="Aakesson C.P."/>
            <person name="Strom S."/>
            <person name="Manji F."/>
            <person name="Birkbeck T.H."/>
            <person name="Nilsen H.K."/>
        </authorList>
    </citation>
    <scope>NUCLEOTIDE SEQUENCE</scope>
    <source>
        <strain evidence="5">TW16_20</strain>
    </source>
</reference>
<feature type="domain" description="N-acetyltransferase" evidence="3">
    <location>
        <begin position="1"/>
        <end position="147"/>
    </location>
</feature>
<dbReference type="PANTHER" id="PTHR43877">
    <property type="entry name" value="AMINOALKYLPHOSPHONATE N-ACETYLTRANSFERASE-RELATED-RELATED"/>
    <property type="match status" value="1"/>
</dbReference>
<reference evidence="7" key="2">
    <citation type="submission" date="2016-10" db="EMBL/GenBank/DDBJ databases">
        <authorList>
            <person name="Varghese N."/>
            <person name="Submissions S."/>
        </authorList>
    </citation>
    <scope>NUCLEOTIDE SEQUENCE [LARGE SCALE GENOMIC DNA]</scope>
    <source>
        <strain evidence="7">DSM 24204</strain>
    </source>
</reference>
<reference evidence="4 8" key="3">
    <citation type="journal article" date="2023" name="Front. Microbiol.">
        <title>Phylogeography and host specificity of Pasteurellaceae pathogenic to sea-farmed fish in the north-east Atlantic.</title>
        <authorList>
            <person name="Gulla S."/>
            <person name="Colquhoun D.J."/>
            <person name="Olsen A.B."/>
            <person name="Spilsberg B."/>
            <person name="Lagesen K."/>
            <person name="Aakesson C.P."/>
            <person name="Strom S."/>
            <person name="Manji F."/>
            <person name="Birkbeck T.H."/>
            <person name="Nilsen H.K."/>
        </authorList>
    </citation>
    <scope>NUCLEOTIDE SEQUENCE [LARGE SCALE GENOMIC DNA]</scope>
    <source>
        <strain evidence="4 8">VIO11850</strain>
    </source>
</reference>
<organism evidence="6 7">
    <name type="scientific">Phocoenobacter skyensis</name>
    <dbReference type="NCBI Taxonomy" id="97481"/>
    <lineage>
        <taxon>Bacteria</taxon>
        <taxon>Pseudomonadati</taxon>
        <taxon>Pseudomonadota</taxon>
        <taxon>Gammaproteobacteria</taxon>
        <taxon>Pasteurellales</taxon>
        <taxon>Pasteurellaceae</taxon>
        <taxon>Phocoenobacter</taxon>
    </lineage>
</organism>
<keyword evidence="6" id="KW-0687">Ribonucleoprotein</keyword>
<dbReference type="Pfam" id="PF00583">
    <property type="entry name" value="Acetyltransf_1"/>
    <property type="match status" value="1"/>
</dbReference>